<proteinExistence type="predicted"/>
<feature type="compositionally biased region" description="Low complexity" evidence="1">
    <location>
        <begin position="22"/>
        <end position="36"/>
    </location>
</feature>
<sequence>MTSAVLQKTLKILILHASLPTSDMGSSDSISSVNSGNEEKDQNSTSNGDQGQDQLTDSDYSSDSSNNCVSKTSLKQSETTSHRKIDSSMDNSTTCNKDMELLLDYLDIDLDSFDIDDQTFEVEMNALDNEDKNLQVCDKDRNLMNDEIQMSNKIQLSVLMIPMLVVTLKYFYKK</sequence>
<feature type="compositionally biased region" description="Polar residues" evidence="1">
    <location>
        <begin position="43"/>
        <end position="55"/>
    </location>
</feature>
<feature type="compositionally biased region" description="Polar residues" evidence="1">
    <location>
        <begin position="66"/>
        <end position="79"/>
    </location>
</feature>
<name>A0A8S3QX96_MYTED</name>
<dbReference type="AlphaFoldDB" id="A0A8S3QX96"/>
<evidence type="ECO:0000313" key="2">
    <source>
        <dbReference type="EMBL" id="CAG2201063.1"/>
    </source>
</evidence>
<organism evidence="2 3">
    <name type="scientific">Mytilus edulis</name>
    <name type="common">Blue mussel</name>
    <dbReference type="NCBI Taxonomy" id="6550"/>
    <lineage>
        <taxon>Eukaryota</taxon>
        <taxon>Metazoa</taxon>
        <taxon>Spiralia</taxon>
        <taxon>Lophotrochozoa</taxon>
        <taxon>Mollusca</taxon>
        <taxon>Bivalvia</taxon>
        <taxon>Autobranchia</taxon>
        <taxon>Pteriomorphia</taxon>
        <taxon>Mytilida</taxon>
        <taxon>Mytiloidea</taxon>
        <taxon>Mytilidae</taxon>
        <taxon>Mytilinae</taxon>
        <taxon>Mytilus</taxon>
    </lineage>
</organism>
<accession>A0A8S3QX96</accession>
<evidence type="ECO:0000313" key="3">
    <source>
        <dbReference type="Proteomes" id="UP000683360"/>
    </source>
</evidence>
<protein>
    <submittedName>
        <fullName evidence="2">Uncharacterized protein</fullName>
    </submittedName>
</protein>
<reference evidence="2" key="1">
    <citation type="submission" date="2021-03" db="EMBL/GenBank/DDBJ databases">
        <authorList>
            <person name="Bekaert M."/>
        </authorList>
    </citation>
    <scope>NUCLEOTIDE SEQUENCE</scope>
</reference>
<dbReference type="EMBL" id="CAJPWZ010000828">
    <property type="protein sequence ID" value="CAG2201063.1"/>
    <property type="molecule type" value="Genomic_DNA"/>
</dbReference>
<keyword evidence="3" id="KW-1185">Reference proteome</keyword>
<evidence type="ECO:0000256" key="1">
    <source>
        <dbReference type="SAM" id="MobiDB-lite"/>
    </source>
</evidence>
<dbReference type="Proteomes" id="UP000683360">
    <property type="component" value="Unassembled WGS sequence"/>
</dbReference>
<comment type="caution">
    <text evidence="2">The sequence shown here is derived from an EMBL/GenBank/DDBJ whole genome shotgun (WGS) entry which is preliminary data.</text>
</comment>
<gene>
    <name evidence="2" type="ORF">MEDL_15693</name>
</gene>
<feature type="region of interest" description="Disordered" evidence="1">
    <location>
        <begin position="21"/>
        <end position="91"/>
    </location>
</feature>